<proteinExistence type="predicted"/>
<reference evidence="1 2" key="1">
    <citation type="submission" date="2020-08" db="EMBL/GenBank/DDBJ databases">
        <title>Genome sequence of Pedobacter roseus KACC 11594T.</title>
        <authorList>
            <person name="Hyun D.-W."/>
            <person name="Bae J.-W."/>
        </authorList>
    </citation>
    <scope>NUCLEOTIDE SEQUENCE [LARGE SCALE GENOMIC DNA]</scope>
    <source>
        <strain evidence="1 2">KACC 11594</strain>
    </source>
</reference>
<protein>
    <submittedName>
        <fullName evidence="1">Uncharacterized protein</fullName>
    </submittedName>
</protein>
<dbReference type="EMBL" id="CP060723">
    <property type="protein sequence ID" value="QNN44873.1"/>
    <property type="molecule type" value="Genomic_DNA"/>
</dbReference>
<gene>
    <name evidence="1" type="ORF">H9L23_12695</name>
</gene>
<evidence type="ECO:0000313" key="2">
    <source>
        <dbReference type="Proteomes" id="UP000515806"/>
    </source>
</evidence>
<organism evidence="1 2">
    <name type="scientific">Pedobacter roseus</name>
    <dbReference type="NCBI Taxonomy" id="336820"/>
    <lineage>
        <taxon>Bacteria</taxon>
        <taxon>Pseudomonadati</taxon>
        <taxon>Bacteroidota</taxon>
        <taxon>Sphingobacteriia</taxon>
        <taxon>Sphingobacteriales</taxon>
        <taxon>Sphingobacteriaceae</taxon>
        <taxon>Pedobacter</taxon>
    </lineage>
</organism>
<dbReference type="AlphaFoldDB" id="A0A7G9QNE8"/>
<dbReference type="KEGG" id="proe:H9L23_12695"/>
<keyword evidence="2" id="KW-1185">Reference proteome</keyword>
<dbReference type="Proteomes" id="UP000515806">
    <property type="component" value="Chromosome"/>
</dbReference>
<sequence>MKKHKLLLLSRDNGNKTYEKWYAFGRNQALTISGNKLLFPYISDKPYFVFTDEKDLLFYNGYAIISESVDDLLVLQRILMSRIFWFYIKHTSKPYSGKFFSIAKNYIKNFGVCVLSQKQREKLLTLDSADKIDSFLEKIYEIKIVND</sequence>
<evidence type="ECO:0000313" key="1">
    <source>
        <dbReference type="EMBL" id="QNN44873.1"/>
    </source>
</evidence>
<dbReference type="RefSeq" id="WP_187595299.1">
    <property type="nucleotide sequence ID" value="NZ_CP060723.1"/>
</dbReference>
<name>A0A7G9QNE8_9SPHI</name>
<accession>A0A7G9QNE8</accession>